<evidence type="ECO:0000313" key="2">
    <source>
        <dbReference type="EMBL" id="GHG10515.1"/>
    </source>
</evidence>
<sequence length="77" mass="8034">MNGTIDGFGQGLITPVAGYIMARLGSAPGAPVHGPVGAQRTENAGPAPPRGGLRRMRDPDRALHRDARIHGAGDRNR</sequence>
<name>A0A919EPG2_STRFL</name>
<evidence type="ECO:0000313" key="3">
    <source>
        <dbReference type="Proteomes" id="UP000632849"/>
    </source>
</evidence>
<evidence type="ECO:0000256" key="1">
    <source>
        <dbReference type="SAM" id="MobiDB-lite"/>
    </source>
</evidence>
<dbReference type="EMBL" id="BNBE01000002">
    <property type="protein sequence ID" value="GHG10515.1"/>
    <property type="molecule type" value="Genomic_DNA"/>
</dbReference>
<feature type="compositionally biased region" description="Basic and acidic residues" evidence="1">
    <location>
        <begin position="55"/>
        <end position="77"/>
    </location>
</feature>
<keyword evidence="3" id="KW-1185">Reference proteome</keyword>
<reference evidence="2" key="2">
    <citation type="submission" date="2020-09" db="EMBL/GenBank/DDBJ databases">
        <authorList>
            <person name="Sun Q."/>
            <person name="Ohkuma M."/>
        </authorList>
    </citation>
    <scope>NUCLEOTIDE SEQUENCE</scope>
    <source>
        <strain evidence="2">JCM 4122</strain>
    </source>
</reference>
<organism evidence="2 3">
    <name type="scientific">Streptomyces filamentosus</name>
    <name type="common">Streptomyces roseosporus</name>
    <dbReference type="NCBI Taxonomy" id="67294"/>
    <lineage>
        <taxon>Bacteria</taxon>
        <taxon>Bacillati</taxon>
        <taxon>Actinomycetota</taxon>
        <taxon>Actinomycetes</taxon>
        <taxon>Kitasatosporales</taxon>
        <taxon>Streptomycetaceae</taxon>
        <taxon>Streptomyces</taxon>
    </lineage>
</organism>
<proteinExistence type="predicted"/>
<dbReference type="AlphaFoldDB" id="A0A919EPG2"/>
<feature type="region of interest" description="Disordered" evidence="1">
    <location>
        <begin position="31"/>
        <end position="77"/>
    </location>
</feature>
<reference evidence="2" key="1">
    <citation type="journal article" date="2014" name="Int. J. Syst. Evol. Microbiol.">
        <title>Complete genome sequence of Corynebacterium casei LMG S-19264T (=DSM 44701T), isolated from a smear-ripened cheese.</title>
        <authorList>
            <consortium name="US DOE Joint Genome Institute (JGI-PGF)"/>
            <person name="Walter F."/>
            <person name="Albersmeier A."/>
            <person name="Kalinowski J."/>
            <person name="Ruckert C."/>
        </authorList>
    </citation>
    <scope>NUCLEOTIDE SEQUENCE</scope>
    <source>
        <strain evidence="2">JCM 4122</strain>
    </source>
</reference>
<gene>
    <name evidence="2" type="ORF">GCM10017667_49020</name>
</gene>
<dbReference type="Proteomes" id="UP000632849">
    <property type="component" value="Unassembled WGS sequence"/>
</dbReference>
<protein>
    <submittedName>
        <fullName evidence="2">Uncharacterized protein</fullName>
    </submittedName>
</protein>
<accession>A0A919EPG2</accession>
<comment type="caution">
    <text evidence="2">The sequence shown here is derived from an EMBL/GenBank/DDBJ whole genome shotgun (WGS) entry which is preliminary data.</text>
</comment>